<reference evidence="4" key="1">
    <citation type="submission" date="2020-06" db="EMBL/GenBank/DDBJ databases">
        <title>Draft genomic sequecing of Geomonas sp. Red745.</title>
        <authorList>
            <person name="Itoh H."/>
            <person name="Xu Z.X."/>
            <person name="Ushijima N."/>
            <person name="Masuda Y."/>
            <person name="Shiratori Y."/>
            <person name="Senoo K."/>
        </authorList>
    </citation>
    <scope>NUCLEOTIDE SEQUENCE [LARGE SCALE GENOMIC DNA]</scope>
    <source>
        <strain evidence="4">Red745</strain>
    </source>
</reference>
<evidence type="ECO:0000313" key="4">
    <source>
        <dbReference type="Proteomes" id="UP000587586"/>
    </source>
</evidence>
<dbReference type="RefSeq" id="WP_183361244.1">
    <property type="nucleotide sequence ID" value="NZ_BLXZ01000004.1"/>
</dbReference>
<evidence type="ECO:0000259" key="2">
    <source>
        <dbReference type="Pfam" id="PF13362"/>
    </source>
</evidence>
<dbReference type="EMBL" id="BLXZ01000004">
    <property type="protein sequence ID" value="GFO68690.1"/>
    <property type="molecule type" value="Genomic_DNA"/>
</dbReference>
<accession>A0A6V8N8G1</accession>
<dbReference type="Proteomes" id="UP000587586">
    <property type="component" value="Unassembled WGS sequence"/>
</dbReference>
<dbReference type="Pfam" id="PF12307">
    <property type="entry name" value="DUF3631"/>
    <property type="match status" value="1"/>
</dbReference>
<feature type="domain" description="Toprim" evidence="2">
    <location>
        <begin position="185"/>
        <end position="284"/>
    </location>
</feature>
<name>A0A6V8N8G1_9BACT</name>
<organism evidence="3 4">
    <name type="scientific">Geomonas limicola</name>
    <dbReference type="NCBI Taxonomy" id="2740186"/>
    <lineage>
        <taxon>Bacteria</taxon>
        <taxon>Pseudomonadati</taxon>
        <taxon>Thermodesulfobacteriota</taxon>
        <taxon>Desulfuromonadia</taxon>
        <taxon>Geobacterales</taxon>
        <taxon>Geobacteraceae</taxon>
        <taxon>Geomonas</taxon>
    </lineage>
</organism>
<evidence type="ECO:0000313" key="3">
    <source>
        <dbReference type="EMBL" id="GFO68690.1"/>
    </source>
</evidence>
<keyword evidence="4" id="KW-1185">Reference proteome</keyword>
<gene>
    <name evidence="3" type="ORF">GMLC_22690</name>
</gene>
<dbReference type="CDD" id="cd01029">
    <property type="entry name" value="TOPRIM_primases"/>
    <property type="match status" value="1"/>
</dbReference>
<dbReference type="InterPro" id="IPR034154">
    <property type="entry name" value="TOPRIM_DnaG/twinkle"/>
</dbReference>
<dbReference type="AlphaFoldDB" id="A0A6V8N8G1"/>
<feature type="domain" description="DUF3631" evidence="1">
    <location>
        <begin position="539"/>
        <end position="718"/>
    </location>
</feature>
<protein>
    <recommendedName>
        <fullName evidence="5">Toprim domain-containing protein</fullName>
    </recommendedName>
</protein>
<comment type="caution">
    <text evidence="3">The sequence shown here is derived from an EMBL/GenBank/DDBJ whole genome shotgun (WGS) entry which is preliminary data.</text>
</comment>
<evidence type="ECO:0008006" key="5">
    <source>
        <dbReference type="Google" id="ProtNLM"/>
    </source>
</evidence>
<dbReference type="Pfam" id="PF13362">
    <property type="entry name" value="Toprim_3"/>
    <property type="match status" value="1"/>
</dbReference>
<proteinExistence type="predicted"/>
<dbReference type="InterPro" id="IPR022081">
    <property type="entry name" value="DUF3631"/>
</dbReference>
<sequence length="800" mass="86945">MTDVISAFREAALEAGYELPDCIMPDGRLHRFDVADGKRGNKAGWYLLHADGKPNGVYGTWKQPGSKRTWKAPSTHSARFPATCSASSERARVEKERHADCRASCVTIWEAAAAATLEHSYLKRKGVHPYGLKTANEMLLVPVRDLAGALHGLQTIAQDGTKRFKPGTDKAGKFFMIGEIQDGTVAICEGYATGASIHEATGHTVVIAFDAGNLPSVAQVIRSEYKTIRIIVCADDDHHTEENPGVTKATEAAVAVDGLLAVPRFPPSRSEKDTDFNDLARISGLEAVRACIDAAKSIAIIATTPTTSGVAPPDLEEAATRLSKLSLVQYDRVRGEEAKFLGIRQKTLDDAVKDARKGGKGEDLPFESVELWPEEVVPAEVLSDIAATIRRFIICTPETATAAALWIAITWFIDVIEVAPLAIITAPEKRCGKTQLLSLLGRLVAKPLTASSITPSALFRTIDAWGPTLLIDEADAFMKDNEELRGLLNSGHTRDSAYVIRCIGENFTPTKFNTWGAKALAGIGHLADTLMDRAITLELRRKLPEETVDRIRHAEQNLFANLRSKLARFAEDAKEAVRRARPPLPPALNDRAQDNWEPLLAIAMTAGEEWLQRGTTAALELCGGEERSLTVGTELLSDIAELFEERGTDRISTADLIRALCSDDEKPWATYNRGQAISPRQVASRLKEYGITSRSIRIYNSTPKGYTVDQFQEAFSRYLPPPKEPQQAETMPQLVRTGDSGVADNVSVADISDTGFISHIINPTVAGTAPRCGTVAEVGTGNTSRLRDSCVVAGELEAPF</sequence>
<evidence type="ECO:0000259" key="1">
    <source>
        <dbReference type="Pfam" id="PF12307"/>
    </source>
</evidence>
<dbReference type="InterPro" id="IPR006171">
    <property type="entry name" value="TOPRIM_dom"/>
</dbReference>